<dbReference type="Proteomes" id="UP000730482">
    <property type="component" value="Unassembled WGS sequence"/>
</dbReference>
<reference evidence="1 2" key="1">
    <citation type="submission" date="2020-02" db="EMBL/GenBank/DDBJ databases">
        <title>Acidophilic actinobacteria isolated from forest soil.</title>
        <authorList>
            <person name="Golinska P."/>
        </authorList>
    </citation>
    <scope>NUCLEOTIDE SEQUENCE [LARGE SCALE GENOMIC DNA]</scope>
    <source>
        <strain evidence="1 2">NL8</strain>
    </source>
</reference>
<name>A0ABS5KKU6_9ACTN</name>
<evidence type="ECO:0000313" key="1">
    <source>
        <dbReference type="EMBL" id="MBS2546666.1"/>
    </source>
</evidence>
<evidence type="ECO:0008006" key="3">
    <source>
        <dbReference type="Google" id="ProtNLM"/>
    </source>
</evidence>
<dbReference type="EMBL" id="JAAFYZ010000016">
    <property type="protein sequence ID" value="MBS2546666.1"/>
    <property type="molecule type" value="Genomic_DNA"/>
</dbReference>
<dbReference type="RefSeq" id="WP_212008312.1">
    <property type="nucleotide sequence ID" value="NZ_JAAFYZ010000016.1"/>
</dbReference>
<comment type="caution">
    <text evidence="1">The sequence shown here is derived from an EMBL/GenBank/DDBJ whole genome shotgun (WGS) entry which is preliminary data.</text>
</comment>
<organism evidence="1 2">
    <name type="scientific">Catenulispora pinistramenti</name>
    <dbReference type="NCBI Taxonomy" id="2705254"/>
    <lineage>
        <taxon>Bacteria</taxon>
        <taxon>Bacillati</taxon>
        <taxon>Actinomycetota</taxon>
        <taxon>Actinomycetes</taxon>
        <taxon>Catenulisporales</taxon>
        <taxon>Catenulisporaceae</taxon>
        <taxon>Catenulispora</taxon>
    </lineage>
</organism>
<proteinExistence type="predicted"/>
<keyword evidence="2" id="KW-1185">Reference proteome</keyword>
<accession>A0ABS5KKU6</accession>
<evidence type="ECO:0000313" key="2">
    <source>
        <dbReference type="Proteomes" id="UP000730482"/>
    </source>
</evidence>
<gene>
    <name evidence="1" type="ORF">KGQ19_07280</name>
</gene>
<sequence>MMDDRIPERDLSRLVVPRWGRLVETGDRYEPYRLVDADGAAVEPVAVFFQELLASGKAAATVRSYGMDLLRWWRFLGRSACRGTGRRGWKPETSAAGSS</sequence>
<protein>
    <recommendedName>
        <fullName evidence="3">Integrase</fullName>
    </recommendedName>
</protein>